<gene>
    <name evidence="2" type="ORF">J422_03129</name>
</gene>
<sequence length="466" mass="55287">METSNLIKEANEFLDNIKIDFEKNNLDDIIKKLKDNIKILQELKSKMEFLEFDNPYKNVGKVKLVDSESLQELATYSSYLRRIAGEKKGVLERVKHALTAHKIALAHLVDEIGNKRLPPNLPLDGAYKEHLFELPPYLISIYKEFLDMLEPKGKGVLTSYTVSLIIFKNGKREFKRVRVEDKNYEKYIKEKYGNAIITSIKRNYSKNKIIDDQYVRRVLAIGYIKAYKTEVEREIEKRLKKLLSKEERNYLEKYYMILNKFKDEKEEVCGGILDIRQLEEKKLKELELKRILENEGLIEDEELIIPLKRAIEIRNKVSKEVAKEIIFREFSEDVFKFYLYKTPDERARSFLFPSIMVSPNKGYLFWMDKKKADLLDTKFKLEELLPKFNIGLKNIGGVLLYLFYDWDMVEKYKFKKEEIEDLLKKIALIEPIKEILKDKIDIKKLEKFGKVKKEKTKKFLSLLKEI</sequence>
<dbReference type="PATRIC" id="fig|1069083.5.peg.614"/>
<keyword evidence="3" id="KW-1185">Reference proteome</keyword>
<proteinExistence type="predicted"/>
<dbReference type="InterPro" id="IPR007503">
    <property type="entry name" value="DUF530"/>
</dbReference>
<dbReference type="STRING" id="1069083.GCA_000371805_00172"/>
<dbReference type="RefSeq" id="WP_004590780.1">
    <property type="nucleotide sequence ID" value="NZ_APMM01000018.1"/>
</dbReference>
<dbReference type="Proteomes" id="UP000053695">
    <property type="component" value="Unassembled WGS sequence"/>
</dbReference>
<feature type="coiled-coil region" evidence="1">
    <location>
        <begin position="23"/>
        <end position="50"/>
    </location>
</feature>
<dbReference type="EMBL" id="APMM01000018">
    <property type="protein sequence ID" value="ENN96319.1"/>
    <property type="molecule type" value="Genomic_DNA"/>
</dbReference>
<evidence type="ECO:0000313" key="2">
    <source>
        <dbReference type="EMBL" id="ENN96319.1"/>
    </source>
</evidence>
<evidence type="ECO:0000313" key="3">
    <source>
        <dbReference type="Proteomes" id="UP000053695"/>
    </source>
</evidence>
<dbReference type="Pfam" id="PF04409">
    <property type="entry name" value="DUF530"/>
    <property type="match status" value="2"/>
</dbReference>
<organism evidence="2 3">
    <name type="scientific">Methanocaldococcus villosus KIN24-T80</name>
    <dbReference type="NCBI Taxonomy" id="1069083"/>
    <lineage>
        <taxon>Archaea</taxon>
        <taxon>Methanobacteriati</taxon>
        <taxon>Methanobacteriota</taxon>
        <taxon>Methanomada group</taxon>
        <taxon>Methanococci</taxon>
        <taxon>Methanococcales</taxon>
        <taxon>Methanocaldococcaceae</taxon>
        <taxon>Methanocaldococcus</taxon>
    </lineage>
</organism>
<dbReference type="OrthoDB" id="85577at2157"/>
<evidence type="ECO:0000256" key="1">
    <source>
        <dbReference type="SAM" id="Coils"/>
    </source>
</evidence>
<keyword evidence="1" id="KW-0175">Coiled coil</keyword>
<protein>
    <submittedName>
        <fullName evidence="2">Uncharacterized protein</fullName>
    </submittedName>
</protein>
<comment type="caution">
    <text evidence="2">The sequence shown here is derived from an EMBL/GenBank/DDBJ whole genome shotgun (WGS) entry which is preliminary data.</text>
</comment>
<accession>N6UVD7</accession>
<reference evidence="2 3" key="1">
    <citation type="journal article" date="2013" name="Genome Announc.">
        <title>Draft Genome Sequence of a Highly Flagellated, Fast-Swimming Archaeon, Methanocaldococcus villosus Strain KIN24-T80 (DSM 22612).</title>
        <authorList>
            <person name="Thennarasu S."/>
            <person name="Polireddy D."/>
            <person name="Antony A."/>
            <person name="Yada M.R."/>
            <person name="Algarawi S."/>
            <person name="Sivakumar N."/>
        </authorList>
    </citation>
    <scope>NUCLEOTIDE SEQUENCE [LARGE SCALE GENOMIC DNA]</scope>
    <source>
        <strain evidence="2 3">KIN24-T80</strain>
    </source>
</reference>
<dbReference type="AlphaFoldDB" id="N6UVD7"/>
<name>N6UVD7_9EURY</name>